<dbReference type="SUPFAM" id="SSF49899">
    <property type="entry name" value="Concanavalin A-like lectins/glucanases"/>
    <property type="match status" value="1"/>
</dbReference>
<protein>
    <recommendedName>
        <fullName evidence="5">Galectin domain-containing protein</fullName>
    </recommendedName>
</protein>
<dbReference type="CDD" id="cd00070">
    <property type="entry name" value="GLECT"/>
    <property type="match status" value="1"/>
</dbReference>
<dbReference type="GO" id="GO:0005737">
    <property type="term" value="C:cytoplasm"/>
    <property type="evidence" value="ECO:0007669"/>
    <property type="project" value="UniProtKB-ARBA"/>
</dbReference>
<dbReference type="Gene3D" id="2.60.120.200">
    <property type="match status" value="1"/>
</dbReference>
<dbReference type="PANTHER" id="PTHR23250">
    <property type="entry name" value="DYSFERLIN-RELATED"/>
    <property type="match status" value="1"/>
</dbReference>
<dbReference type="SMART" id="SM00694">
    <property type="entry name" value="DysFC"/>
    <property type="match status" value="2"/>
</dbReference>
<reference evidence="6 7" key="1">
    <citation type="journal article" date="2018" name="Nat. Ecol. Evol.">
        <title>Genomic signatures of mitonuclear coevolution across populations of Tigriopus californicus.</title>
        <authorList>
            <person name="Barreto F.S."/>
            <person name="Watson E.T."/>
            <person name="Lima T.G."/>
            <person name="Willett C.S."/>
            <person name="Edmands S."/>
            <person name="Li W."/>
            <person name="Burton R.S."/>
        </authorList>
    </citation>
    <scope>NUCLEOTIDE SEQUENCE [LARGE SCALE GENOMIC DNA]</scope>
    <source>
        <strain evidence="6 7">San Diego</strain>
    </source>
</reference>
<dbReference type="InterPro" id="IPR051513">
    <property type="entry name" value="Tectonin_beta-prop"/>
</dbReference>
<dbReference type="InterPro" id="IPR001079">
    <property type="entry name" value="Galectin_CRD"/>
</dbReference>
<dbReference type="SMART" id="SM00706">
    <property type="entry name" value="TECPR"/>
    <property type="match status" value="8"/>
</dbReference>
<dbReference type="InterPro" id="IPR013320">
    <property type="entry name" value="ConA-like_dom_sf"/>
</dbReference>
<dbReference type="Pfam" id="PF06398">
    <property type="entry name" value="Pex24p"/>
    <property type="match status" value="2"/>
</dbReference>
<dbReference type="SMART" id="SM00276">
    <property type="entry name" value="GLECT"/>
    <property type="match status" value="1"/>
</dbReference>
<dbReference type="GO" id="GO:0030246">
    <property type="term" value="F:carbohydrate binding"/>
    <property type="evidence" value="ECO:0007669"/>
    <property type="project" value="UniProtKB-KW"/>
</dbReference>
<dbReference type="Pfam" id="PF06462">
    <property type="entry name" value="Hyd_WA"/>
    <property type="match status" value="3"/>
</dbReference>
<organism evidence="6 7">
    <name type="scientific">Tigriopus californicus</name>
    <name type="common">Marine copepod</name>
    <dbReference type="NCBI Taxonomy" id="6832"/>
    <lineage>
        <taxon>Eukaryota</taxon>
        <taxon>Metazoa</taxon>
        <taxon>Ecdysozoa</taxon>
        <taxon>Arthropoda</taxon>
        <taxon>Crustacea</taxon>
        <taxon>Multicrustacea</taxon>
        <taxon>Hexanauplia</taxon>
        <taxon>Copepoda</taxon>
        <taxon>Harpacticoida</taxon>
        <taxon>Harpacticidae</taxon>
        <taxon>Tigriopus</taxon>
    </lineage>
</organism>
<dbReference type="InterPro" id="IPR010482">
    <property type="entry name" value="TECPR1-like_DysF"/>
</dbReference>
<dbReference type="SMART" id="SM00693">
    <property type="entry name" value="DysFN"/>
    <property type="match status" value="2"/>
</dbReference>
<dbReference type="InterPro" id="IPR006624">
    <property type="entry name" value="Beta-propeller_rpt_TECPR"/>
</dbReference>
<feature type="region of interest" description="Disordered" evidence="4">
    <location>
        <begin position="386"/>
        <end position="405"/>
    </location>
</feature>
<dbReference type="Pfam" id="PF00337">
    <property type="entry name" value="Gal-bind_lectin"/>
    <property type="match status" value="1"/>
</dbReference>
<dbReference type="STRING" id="6832.A0A553NUJ8"/>
<keyword evidence="7" id="KW-1185">Reference proteome</keyword>
<dbReference type="SMART" id="SM00908">
    <property type="entry name" value="Gal-bind_lectin"/>
    <property type="match status" value="1"/>
</dbReference>
<evidence type="ECO:0000256" key="4">
    <source>
        <dbReference type="SAM" id="MobiDB-lite"/>
    </source>
</evidence>
<feature type="compositionally biased region" description="Low complexity" evidence="4">
    <location>
        <begin position="394"/>
        <end position="405"/>
    </location>
</feature>
<dbReference type="PROSITE" id="PS51304">
    <property type="entry name" value="GALECTIN"/>
    <property type="match status" value="1"/>
</dbReference>
<feature type="domain" description="Galectin" evidence="5">
    <location>
        <begin position="815"/>
        <end position="956"/>
    </location>
</feature>
<evidence type="ECO:0000256" key="2">
    <source>
        <dbReference type="ARBA" id="ARBA00022734"/>
    </source>
</evidence>
<dbReference type="InterPro" id="IPR006614">
    <property type="entry name" value="Peroxin/Ferlin"/>
</dbReference>
<dbReference type="PANTHER" id="PTHR23250:SF1">
    <property type="entry name" value="TECTONIN BETA-PROPELLER REPEAT-CONTAINING PROTEIN 1"/>
    <property type="match status" value="1"/>
</dbReference>
<evidence type="ECO:0000313" key="7">
    <source>
        <dbReference type="Proteomes" id="UP000318571"/>
    </source>
</evidence>
<evidence type="ECO:0000313" key="6">
    <source>
        <dbReference type="EMBL" id="TRY69094.1"/>
    </source>
</evidence>
<dbReference type="Proteomes" id="UP000318571">
    <property type="component" value="Chromosome 1"/>
</dbReference>
<dbReference type="Pfam" id="PF19193">
    <property type="entry name" value="Tectonin"/>
    <property type="match status" value="1"/>
</dbReference>
<gene>
    <name evidence="6" type="ORF">TCAL_04441</name>
</gene>
<name>A0A553NUJ8_TIGCA</name>
<proteinExistence type="inferred from homology"/>
<keyword evidence="2" id="KW-0430">Lectin</keyword>
<accession>A0A553NUJ8</accession>
<evidence type="ECO:0000256" key="3">
    <source>
        <dbReference type="ARBA" id="ARBA00022737"/>
    </source>
</evidence>
<sequence length="1361" mass="150501">MIPNQTLFGVNSSGRVLYLGIDSPKWLELPYVGLEFKRVSSGGNTLWALGGDHQIYVFVFGVEVPIRVQEHTYENQRWNPVDGFCNSLLPTDRPNWSSKDGLVGKPKDQIKLPSLAWQWEGEWYVDTHFNGKALDKDAWTYSIDFPSDFSPKKGFTSCVRRRKWIRYRRYAATNSWASLPAIHKHVSEEPFIDVSVGGQEIPNGEPDETLVWAVTVLGRVFVRQGVRSNCPEGTGWLHITTPNGCEVSQISVSPSGLVWAVTWNGKALVRLGVSRINPTGMVWSEVESPDPSSQLSHICVGESAVWALSRDRQVWFRNGIRAASAKDSESLAKGSKWIEMVGELQMLSLGPGDQVMGITDDEDHQIVLRTGVNPSDLSGKTWKAISATPIRPRSQSQSSTASSNSSAAVYSDNFAKIPEESPDIRPNVASGSSNTFFKQTASKIGESVTKDVIAQTAGIVAGRTLGRIPVLGAPLAMAANKAVREEIHKIHFPKDEDAFSSTEDNNAAIPVNQSMYASAMEDVAALKLAEAMEEEKKNEAQAKVQRSNSLVSGDLILDREDRYGFDDAVFDTGLNVDTPHWVWITAGSCKMEQGPPKSWLVDAAVASSELSLAGESWRVNILQQLRDKNQVISESDTFKHYNAPIERTSWIKKAMVKAHSGETRAKWESSMVELEQTGNPQGGIDFGTLSIFGTSKRSKEHLSLFDITCVCQSGDKTLTIHTAKRSLTLQPLQIKFSGDLELEEWQREICHGMNSVRGIDGPPSKGSTFSVTARGEVTVFDPKVMEEGGFDQEIKKVDGQFSQTIAIDEDETLPLIRSLENGFIPGTVMSFTLLVKEQCKRFSINLQTGKPGLDSDVALHLNPRIELRHTVLNSKKSGVWGEEEKLPLAVISEDGHGSQMFIEGRTVQVIIKAEPAHFLIFVNGTPYAKFKHRLKAEDVTHFRLEGDVVPKSAVYHSKSLVIPPNKMYWRILGGGHFLEITSSQVGVTWALGYDSVPWVYTGGWGGAHFQGVASSKFGINPIEDTKYMYIYENQRWNPVTGFTANGLLPTDRNAWSDRTGKIPLPKESIKVPSLHWQWISDWLIDYTTPGGLDHDGWQYATDFPASYHGKLKFTDYVRRRRWTRKCRLQTHGPWKCLGSTKLICVTMQNRPGTDAVDLWAIASNGDALLRQNVHARCPEGTAWTHVSCDVPFQSISMGEGGKLWAIGNDGHAYFRIGLSQECPSGQTWLQVQKPGVSPGSALRQVSVGHENLVWVLDQANKLYLRMEVTRVFPEGTCWHLVCADQVKSISAHGRELWATLDGISSSSLVNGLANALQGVAQVRGIKARRSGITPGNLFGSGWDIAVGGGWKQVTIRGKTRE</sequence>
<keyword evidence="3" id="KW-0677">Repeat</keyword>
<dbReference type="GO" id="GO:0098588">
    <property type="term" value="C:bounding membrane of organelle"/>
    <property type="evidence" value="ECO:0007669"/>
    <property type="project" value="UniProtKB-ARBA"/>
</dbReference>
<comment type="similarity">
    <text evidence="1">Belongs to the TECPR1 family.</text>
</comment>
<evidence type="ECO:0000259" key="5">
    <source>
        <dbReference type="PROSITE" id="PS51304"/>
    </source>
</evidence>
<dbReference type="OMA" id="CPMQISR"/>
<dbReference type="EMBL" id="VCGU01000010">
    <property type="protein sequence ID" value="TRY69094.1"/>
    <property type="molecule type" value="Genomic_DNA"/>
</dbReference>
<comment type="caution">
    <text evidence="6">The sequence shown here is derived from an EMBL/GenBank/DDBJ whole genome shotgun (WGS) entry which is preliminary data.</text>
</comment>
<evidence type="ECO:0000256" key="1">
    <source>
        <dbReference type="ARBA" id="ARBA00005966"/>
    </source>
</evidence>